<dbReference type="AlphaFoldDB" id="A0A1E7EWW0"/>
<evidence type="ECO:0000313" key="1">
    <source>
        <dbReference type="EMBL" id="OEU10392.1"/>
    </source>
</evidence>
<name>A0A1E7EWW0_9STRA</name>
<proteinExistence type="predicted"/>
<keyword evidence="2" id="KW-1185">Reference proteome</keyword>
<sequence length="224" mass="24238">MANQGHPYVVVGEHYDGVIAHSSVQRRAVETVTQRALESINDAIGSDENYHAAKQDRADLRAELVIADEKVAETAFLRGLMLTARREAVAAVLPAQEVYDMDREHTVARVDLALVHAEAQGWTHFTGPGETGPLELYSLAQRIVVDCINHPIPCARSVRAGRVGLHNGNHRVGPTVTRLHASGFMTMRGNGNNRVSGLDPAFGSTLALTPRFDADLNESSGDEA</sequence>
<accession>A0A1E7EWW0</accession>
<organism evidence="1 2">
    <name type="scientific">Fragilariopsis cylindrus CCMP1102</name>
    <dbReference type="NCBI Taxonomy" id="635003"/>
    <lineage>
        <taxon>Eukaryota</taxon>
        <taxon>Sar</taxon>
        <taxon>Stramenopiles</taxon>
        <taxon>Ochrophyta</taxon>
        <taxon>Bacillariophyta</taxon>
        <taxon>Bacillariophyceae</taxon>
        <taxon>Bacillariophycidae</taxon>
        <taxon>Bacillariales</taxon>
        <taxon>Bacillariaceae</taxon>
        <taxon>Fragilariopsis</taxon>
    </lineage>
</organism>
<dbReference type="KEGG" id="fcy:FRACYDRAFT_247457"/>
<protein>
    <submittedName>
        <fullName evidence="1">Uncharacterized protein</fullName>
    </submittedName>
</protein>
<dbReference type="EMBL" id="KV784372">
    <property type="protein sequence ID" value="OEU10392.1"/>
    <property type="molecule type" value="Genomic_DNA"/>
</dbReference>
<reference evidence="1 2" key="1">
    <citation type="submission" date="2016-09" db="EMBL/GenBank/DDBJ databases">
        <title>Extensive genetic diversity and differential bi-allelic expression allows diatom success in the polar Southern Ocean.</title>
        <authorList>
            <consortium name="DOE Joint Genome Institute"/>
            <person name="Mock T."/>
            <person name="Otillar R.P."/>
            <person name="Strauss J."/>
            <person name="Dupont C."/>
            <person name="Frickenhaus S."/>
            <person name="Maumus F."/>
            <person name="Mcmullan M."/>
            <person name="Sanges R."/>
            <person name="Schmutz J."/>
            <person name="Toseland A."/>
            <person name="Valas R."/>
            <person name="Veluchamy A."/>
            <person name="Ward B.J."/>
            <person name="Allen A."/>
            <person name="Barry K."/>
            <person name="Falciatore A."/>
            <person name="Ferrante M."/>
            <person name="Fortunato A.E."/>
            <person name="Gloeckner G."/>
            <person name="Gruber A."/>
            <person name="Hipkin R."/>
            <person name="Janech M."/>
            <person name="Kroth P."/>
            <person name="Leese F."/>
            <person name="Lindquist E."/>
            <person name="Lyon B.R."/>
            <person name="Martin J."/>
            <person name="Mayer C."/>
            <person name="Parker M."/>
            <person name="Quesneville H."/>
            <person name="Raymond J."/>
            <person name="Uhlig C."/>
            <person name="Valentin K.U."/>
            <person name="Worden A.Z."/>
            <person name="Armbrust E.V."/>
            <person name="Bowler C."/>
            <person name="Green B."/>
            <person name="Moulton V."/>
            <person name="Van Oosterhout C."/>
            <person name="Grigoriev I."/>
        </authorList>
    </citation>
    <scope>NUCLEOTIDE SEQUENCE [LARGE SCALE GENOMIC DNA]</scope>
    <source>
        <strain evidence="1 2">CCMP1102</strain>
    </source>
</reference>
<evidence type="ECO:0000313" key="2">
    <source>
        <dbReference type="Proteomes" id="UP000095751"/>
    </source>
</evidence>
<dbReference type="Proteomes" id="UP000095751">
    <property type="component" value="Unassembled WGS sequence"/>
</dbReference>
<gene>
    <name evidence="1" type="ORF">FRACYDRAFT_247457</name>
</gene>
<dbReference type="InParanoid" id="A0A1E7EWW0"/>